<dbReference type="InterPro" id="IPR002575">
    <property type="entry name" value="Aminoglycoside_PTrfase"/>
</dbReference>
<dbReference type="AlphaFoldDB" id="A0A1G4BH38"/>
<proteinExistence type="predicted"/>
<gene>
    <name evidence="2" type="ORF">CORC01_04157</name>
</gene>
<dbReference type="GO" id="GO:0016740">
    <property type="term" value="F:transferase activity"/>
    <property type="evidence" value="ECO:0007669"/>
    <property type="project" value="UniProtKB-KW"/>
</dbReference>
<feature type="domain" description="Aminoglycoside phosphotransferase" evidence="1">
    <location>
        <begin position="63"/>
        <end position="281"/>
    </location>
</feature>
<dbReference type="Gene3D" id="3.30.200.20">
    <property type="entry name" value="Phosphorylase Kinase, domain 1"/>
    <property type="match status" value="1"/>
</dbReference>
<dbReference type="Proteomes" id="UP000176998">
    <property type="component" value="Unassembled WGS sequence"/>
</dbReference>
<accession>A0A1G4BH38</accession>
<reference evidence="2 3" key="1">
    <citation type="submission" date="2016-09" db="EMBL/GenBank/DDBJ databases">
        <authorList>
            <person name="Capua I."/>
            <person name="De Benedictis P."/>
            <person name="Joannis T."/>
            <person name="Lombin L.H."/>
            <person name="Cattoli G."/>
        </authorList>
    </citation>
    <scope>NUCLEOTIDE SEQUENCE [LARGE SCALE GENOMIC DNA]</scope>
    <source>
        <strain evidence="2 3">IMI 309357</strain>
    </source>
</reference>
<dbReference type="Gene3D" id="3.90.1200.10">
    <property type="match status" value="1"/>
</dbReference>
<comment type="caution">
    <text evidence="2">The sequence shown here is derived from an EMBL/GenBank/DDBJ whole genome shotgun (WGS) entry which is preliminary data.</text>
</comment>
<dbReference type="InterPro" id="IPR011009">
    <property type="entry name" value="Kinase-like_dom_sf"/>
</dbReference>
<sequence>MADERTSDRVLRELKAELASTPYCFESARLLSGGTTNFIFHVKLAQPLLDGSAEVAVKHGEGFVAQSPDFKLPTSRCRIEESCLQYLSAFPPYTGEKISVGTPKLFYFNEETNTQVQAYQPSPLSLKNYAIQHFTAPTSEASTLEPVKSQCLDIGEAVGIWIRSFHDWSNSKGQIKFRDIAAANKEMQTLKQWMNYERLPNSITRFPDILGDCHDIFADIVDSVKREMADEQSLQVIHGDFWTGNILLKDKPWNNIYNGLFVVDWEMCQLAVAPLDLGQMIAELYELKLYKDMEAGIWLTQGFVKGYGAVDDDVAFRTLLHVAVHLIGFGTTVHGWGTQEQAKIVASEGREILKNAWAKDRAFFEKHPLGCIFSRV</sequence>
<evidence type="ECO:0000313" key="2">
    <source>
        <dbReference type="EMBL" id="OHF00618.1"/>
    </source>
</evidence>
<dbReference type="EMBL" id="MJBS01000026">
    <property type="protein sequence ID" value="OHF00618.1"/>
    <property type="molecule type" value="Genomic_DNA"/>
</dbReference>
<dbReference type="OrthoDB" id="25129at2759"/>
<name>A0A1G4BH38_9PEZI</name>
<dbReference type="SUPFAM" id="SSF56112">
    <property type="entry name" value="Protein kinase-like (PK-like)"/>
    <property type="match status" value="1"/>
</dbReference>
<organism evidence="2 3">
    <name type="scientific">Colletotrichum orchidophilum</name>
    <dbReference type="NCBI Taxonomy" id="1209926"/>
    <lineage>
        <taxon>Eukaryota</taxon>
        <taxon>Fungi</taxon>
        <taxon>Dikarya</taxon>
        <taxon>Ascomycota</taxon>
        <taxon>Pezizomycotina</taxon>
        <taxon>Sordariomycetes</taxon>
        <taxon>Hypocreomycetidae</taxon>
        <taxon>Glomerellales</taxon>
        <taxon>Glomerellaceae</taxon>
        <taxon>Colletotrichum</taxon>
    </lineage>
</organism>
<dbReference type="Pfam" id="PF01636">
    <property type="entry name" value="APH"/>
    <property type="match status" value="1"/>
</dbReference>
<keyword evidence="2" id="KW-0808">Transferase</keyword>
<evidence type="ECO:0000313" key="3">
    <source>
        <dbReference type="Proteomes" id="UP000176998"/>
    </source>
</evidence>
<evidence type="ECO:0000259" key="1">
    <source>
        <dbReference type="Pfam" id="PF01636"/>
    </source>
</evidence>
<dbReference type="RefSeq" id="XP_022477761.1">
    <property type="nucleotide sequence ID" value="XM_022615805.1"/>
</dbReference>
<dbReference type="STRING" id="1209926.A0A1G4BH38"/>
<dbReference type="GeneID" id="34557315"/>
<protein>
    <submittedName>
        <fullName evidence="2">Phosphotransferase</fullName>
    </submittedName>
</protein>
<keyword evidence="3" id="KW-1185">Reference proteome</keyword>